<name>A0A371D1B1_9APHY</name>
<dbReference type="OrthoDB" id="2764960at2759"/>
<gene>
    <name evidence="1" type="ORF">OH76DRAFT_883804</name>
</gene>
<reference evidence="1 2" key="1">
    <citation type="journal article" date="2018" name="Biotechnol. Biofuels">
        <title>Integrative visual omics of the white-rot fungus Polyporus brumalis exposes the biotechnological potential of its oxidative enzymes for delignifying raw plant biomass.</title>
        <authorList>
            <person name="Miyauchi S."/>
            <person name="Rancon A."/>
            <person name="Drula E."/>
            <person name="Hage H."/>
            <person name="Chaduli D."/>
            <person name="Favel A."/>
            <person name="Grisel S."/>
            <person name="Henrissat B."/>
            <person name="Herpoel-Gimbert I."/>
            <person name="Ruiz-Duenas F.J."/>
            <person name="Chevret D."/>
            <person name="Hainaut M."/>
            <person name="Lin J."/>
            <person name="Wang M."/>
            <person name="Pangilinan J."/>
            <person name="Lipzen A."/>
            <person name="Lesage-Meessen L."/>
            <person name="Navarro D."/>
            <person name="Riley R."/>
            <person name="Grigoriev I.V."/>
            <person name="Zhou S."/>
            <person name="Raouche S."/>
            <person name="Rosso M.N."/>
        </authorList>
    </citation>
    <scope>NUCLEOTIDE SEQUENCE [LARGE SCALE GENOMIC DNA]</scope>
    <source>
        <strain evidence="1 2">BRFM 1820</strain>
    </source>
</reference>
<dbReference type="AlphaFoldDB" id="A0A371D1B1"/>
<evidence type="ECO:0000313" key="2">
    <source>
        <dbReference type="Proteomes" id="UP000256964"/>
    </source>
</evidence>
<protein>
    <submittedName>
        <fullName evidence="1">Uncharacterized protein</fullName>
    </submittedName>
</protein>
<evidence type="ECO:0000313" key="1">
    <source>
        <dbReference type="EMBL" id="RDX46303.1"/>
    </source>
</evidence>
<proteinExistence type="predicted"/>
<dbReference type="Proteomes" id="UP000256964">
    <property type="component" value="Unassembled WGS sequence"/>
</dbReference>
<accession>A0A371D1B1</accession>
<dbReference type="EMBL" id="KZ857428">
    <property type="protein sequence ID" value="RDX46303.1"/>
    <property type="molecule type" value="Genomic_DNA"/>
</dbReference>
<keyword evidence="2" id="KW-1185">Reference proteome</keyword>
<organism evidence="1 2">
    <name type="scientific">Lentinus brumalis</name>
    <dbReference type="NCBI Taxonomy" id="2498619"/>
    <lineage>
        <taxon>Eukaryota</taxon>
        <taxon>Fungi</taxon>
        <taxon>Dikarya</taxon>
        <taxon>Basidiomycota</taxon>
        <taxon>Agaricomycotina</taxon>
        <taxon>Agaricomycetes</taxon>
        <taxon>Polyporales</taxon>
        <taxon>Polyporaceae</taxon>
        <taxon>Lentinus</taxon>
    </lineage>
</organism>
<sequence length="204" mass="22702">MESTIRSFEIVTAGGDDWAELDKLLLAITSVRHLHISPTMDIPHHDLRLIRFPDVNRLKVAQCPLLDTIQFTLKGIVAPTRRDIEAWLCVCLSGVAHLPRSLRALRFGLLEFPTQLGPMSTSIGAELEATEADWKRIQRSLLELPHHTRIEFVSAVTAGEQPLVHDGIVAAFILARLPDFVEQGRLSVFEHESLTPGDLAQPVP</sequence>